<feature type="region of interest" description="Disordered" evidence="1">
    <location>
        <begin position="414"/>
        <end position="451"/>
    </location>
</feature>
<accession>A0AA41TYH0</accession>
<dbReference type="AlphaFoldDB" id="A0AA41TYH0"/>
<protein>
    <submittedName>
        <fullName evidence="2">Uncharacterized protein</fullName>
    </submittedName>
</protein>
<evidence type="ECO:0000313" key="2">
    <source>
        <dbReference type="EMBL" id="MCF2526170.1"/>
    </source>
</evidence>
<dbReference type="RefSeq" id="WP_235050224.1">
    <property type="nucleotide sequence ID" value="NZ_JAKFHA010000001.1"/>
</dbReference>
<dbReference type="EMBL" id="JAKFHA010000001">
    <property type="protein sequence ID" value="MCF2526170.1"/>
    <property type="molecule type" value="Genomic_DNA"/>
</dbReference>
<feature type="compositionally biased region" description="Basic and acidic residues" evidence="1">
    <location>
        <begin position="431"/>
        <end position="451"/>
    </location>
</feature>
<keyword evidence="3" id="KW-1185">Reference proteome</keyword>
<comment type="caution">
    <text evidence="2">The sequence shown here is derived from an EMBL/GenBank/DDBJ whole genome shotgun (WGS) entry which is preliminary data.</text>
</comment>
<organism evidence="2 3">
    <name type="scientific">Yinghuangia soli</name>
    <dbReference type="NCBI Taxonomy" id="2908204"/>
    <lineage>
        <taxon>Bacteria</taxon>
        <taxon>Bacillati</taxon>
        <taxon>Actinomycetota</taxon>
        <taxon>Actinomycetes</taxon>
        <taxon>Kitasatosporales</taxon>
        <taxon>Streptomycetaceae</taxon>
        <taxon>Yinghuangia</taxon>
    </lineage>
</organism>
<proteinExistence type="predicted"/>
<dbReference type="Proteomes" id="UP001165378">
    <property type="component" value="Unassembled WGS sequence"/>
</dbReference>
<reference evidence="2" key="1">
    <citation type="submission" date="2022-01" db="EMBL/GenBank/DDBJ databases">
        <title>Genome-Based Taxonomic Classification of the Phylum Actinobacteria.</title>
        <authorList>
            <person name="Gao Y."/>
        </authorList>
    </citation>
    <scope>NUCLEOTIDE SEQUENCE</scope>
    <source>
        <strain evidence="2">KLBMP 8922</strain>
    </source>
</reference>
<sequence>MAGRVMTLPGAPWTREDADRAIARHETARDGISAGLMALEEHPGRRLLEGAALQGRTQERWAACRTDIARLWELYAAYGVVLDAARALRGRRSRPTRTELDEIAELLTGLSVEMPGEEVPIGKRSLLDPVASVRRVTPDTLVAEMNKVWHRATELVAAVDDVWTAVLPRLDRVEAAAADTAALVDRLGGADALGVEARVVAEVRSRLADARAQVAADPLRFAGSGPAPARIGSVDLAALDRDLGSVHDGLRQLRLLQERYEERAQRVAGLVDVLSADEAEAQRKRAHVLTRIVHGVPDIPPLAGPLRSRIGQLSELRRRDAWPQLSAHLGALERDTDSAVHRLRAARAELDALLGRRDELRGLLQAYRAMAGGRGRGEDEALEKLHHRAYDVLWRAPCDLDAASRVVGEYQQAVTAPRPAHHRAVGPGDRGMIHHDGAEGPKGEGGDHGDL</sequence>
<name>A0AA41TYH0_9ACTN</name>
<gene>
    <name evidence="2" type="ORF">LZ495_02895</name>
</gene>
<evidence type="ECO:0000313" key="3">
    <source>
        <dbReference type="Proteomes" id="UP001165378"/>
    </source>
</evidence>
<evidence type="ECO:0000256" key="1">
    <source>
        <dbReference type="SAM" id="MobiDB-lite"/>
    </source>
</evidence>